<dbReference type="AlphaFoldDB" id="A0A2S9Q042"/>
<organism evidence="1 2">
    <name type="scientific">Streptomyces solincola</name>
    <dbReference type="NCBI Taxonomy" id="2100817"/>
    <lineage>
        <taxon>Bacteria</taxon>
        <taxon>Bacillati</taxon>
        <taxon>Actinomycetota</taxon>
        <taxon>Actinomycetes</taxon>
        <taxon>Kitasatosporales</taxon>
        <taxon>Streptomycetaceae</taxon>
        <taxon>Streptomyces</taxon>
    </lineage>
</organism>
<gene>
    <name evidence="1" type="ORF">C6N75_06560</name>
</gene>
<name>A0A2S9Q042_9ACTN</name>
<protein>
    <submittedName>
        <fullName evidence="1">Uncharacterized protein</fullName>
    </submittedName>
</protein>
<reference evidence="1 2" key="1">
    <citation type="submission" date="2018-03" db="EMBL/GenBank/DDBJ databases">
        <title>Novel Streptomyces sp. from soil.</title>
        <authorList>
            <person name="Tan G.Y.A."/>
            <person name="Lee Z.Y."/>
        </authorList>
    </citation>
    <scope>NUCLEOTIDE SEQUENCE [LARGE SCALE GENOMIC DNA]</scope>
    <source>
        <strain evidence="1 2">ST5x</strain>
    </source>
</reference>
<dbReference type="Proteomes" id="UP000239322">
    <property type="component" value="Unassembled WGS sequence"/>
</dbReference>
<dbReference type="RefSeq" id="WP_105867895.1">
    <property type="nucleotide sequence ID" value="NZ_PVLV01000086.1"/>
</dbReference>
<keyword evidence="2" id="KW-1185">Reference proteome</keyword>
<evidence type="ECO:0000313" key="1">
    <source>
        <dbReference type="EMBL" id="PRH80002.1"/>
    </source>
</evidence>
<dbReference type="OrthoDB" id="4234620at2"/>
<sequence length="280" mass="31202">MGETQRTARHAMVAAVNADLAKLKLAAVETERHGVLYRTLPPNAGWCQATYAPEEGWPPDAYLCVVVTWYPARQFCRSAAGELPTGAPEHWRRRVYAVREALATAGYQSWAAGPPRSPALHSSEQLLVWRSLRGVDDTWPPLFAWDGLEPARPNFAQPTWVWPERDPLQAVEAALRGVGGPGFGRTRTVRATPVIWPPYAEMCTRVVWEPDTQYARCSDGTVPRGAMEHWMAGLDRVRGALTAANYRIKEARRDIDPARNDHGFLIWRGPADRERGGDGV</sequence>
<comment type="caution">
    <text evidence="1">The sequence shown here is derived from an EMBL/GenBank/DDBJ whole genome shotgun (WGS) entry which is preliminary data.</text>
</comment>
<accession>A0A2S9Q042</accession>
<dbReference type="EMBL" id="PVLV01000086">
    <property type="protein sequence ID" value="PRH80002.1"/>
    <property type="molecule type" value="Genomic_DNA"/>
</dbReference>
<proteinExistence type="predicted"/>
<evidence type="ECO:0000313" key="2">
    <source>
        <dbReference type="Proteomes" id="UP000239322"/>
    </source>
</evidence>